<name>A0A399T0N8_9BACT</name>
<evidence type="ECO:0000313" key="1">
    <source>
        <dbReference type="EMBL" id="RIJ48574.1"/>
    </source>
</evidence>
<evidence type="ECO:0000313" key="2">
    <source>
        <dbReference type="Proteomes" id="UP000265926"/>
    </source>
</evidence>
<keyword evidence="2" id="KW-1185">Reference proteome</keyword>
<dbReference type="PROSITE" id="PS51257">
    <property type="entry name" value="PROKAR_LIPOPROTEIN"/>
    <property type="match status" value="1"/>
</dbReference>
<dbReference type="OrthoDB" id="1118927at2"/>
<comment type="caution">
    <text evidence="1">The sequence shown here is derived from an EMBL/GenBank/DDBJ whole genome shotgun (WGS) entry which is preliminary data.</text>
</comment>
<accession>A0A399T0N8</accession>
<dbReference type="Proteomes" id="UP000265926">
    <property type="component" value="Unassembled WGS sequence"/>
</dbReference>
<proteinExistence type="predicted"/>
<evidence type="ECO:0008006" key="3">
    <source>
        <dbReference type="Google" id="ProtNLM"/>
    </source>
</evidence>
<dbReference type="AlphaFoldDB" id="A0A399T0N8"/>
<dbReference type="RefSeq" id="WP_119437494.1">
    <property type="nucleotide sequence ID" value="NZ_QWGR01000004.1"/>
</dbReference>
<gene>
    <name evidence="1" type="ORF">D1614_08540</name>
</gene>
<dbReference type="EMBL" id="QWGR01000004">
    <property type="protein sequence ID" value="RIJ48574.1"/>
    <property type="molecule type" value="Genomic_DNA"/>
</dbReference>
<organism evidence="1 2">
    <name type="scientific">Maribellus luteus</name>
    <dbReference type="NCBI Taxonomy" id="2305463"/>
    <lineage>
        <taxon>Bacteria</taxon>
        <taxon>Pseudomonadati</taxon>
        <taxon>Bacteroidota</taxon>
        <taxon>Bacteroidia</taxon>
        <taxon>Marinilabiliales</taxon>
        <taxon>Prolixibacteraceae</taxon>
        <taxon>Maribellus</taxon>
    </lineage>
</organism>
<protein>
    <recommendedName>
        <fullName evidence="3">Lipocalin-like domain-containing protein</fullName>
    </recommendedName>
</protein>
<reference evidence="1 2" key="1">
    <citation type="submission" date="2018-08" db="EMBL/GenBank/DDBJ databases">
        <title>Pallidiluteibacterium maritimus gen. nov., sp. nov., isolated from coastal sediment.</title>
        <authorList>
            <person name="Zhou L.Y."/>
        </authorList>
    </citation>
    <scope>NUCLEOTIDE SEQUENCE [LARGE SCALE GENOMIC DNA]</scope>
    <source>
        <strain evidence="1 2">XSD2</strain>
    </source>
</reference>
<sequence>MKQLITLLLLFVVLSCSKDDDSPNKQIIGKWEWTETINPWTGIKYTPQSEGYSQISVYKADNTVEYYKNGELTGTESYQIEEIQNPPESSIGAKTTFLIINTTKIPFTIQNDFLVLNQAYVDGPTSIYKRIQ</sequence>